<accession>A0A0K1PM79</accession>
<evidence type="ECO:0000313" key="1">
    <source>
        <dbReference type="EMBL" id="AKU94506.1"/>
    </source>
</evidence>
<reference evidence="1 2" key="1">
    <citation type="submission" date="2015-08" db="EMBL/GenBank/DDBJ databases">
        <authorList>
            <person name="Babu N.S."/>
            <person name="Beckwith C.J."/>
            <person name="Beseler K.G."/>
            <person name="Brison A."/>
            <person name="Carone J.V."/>
            <person name="Caskin T.P."/>
            <person name="Diamond M."/>
            <person name="Durham M.E."/>
            <person name="Foxe J.M."/>
            <person name="Go M."/>
            <person name="Henderson B.A."/>
            <person name="Jones I.B."/>
            <person name="McGettigan J.A."/>
            <person name="Micheletti S.J."/>
            <person name="Nasrallah M.E."/>
            <person name="Ortiz D."/>
            <person name="Piller C.R."/>
            <person name="Privatt S.R."/>
            <person name="Schneider S.L."/>
            <person name="Sharp S."/>
            <person name="Smith T.C."/>
            <person name="Stanton J.D."/>
            <person name="Ullery H.E."/>
            <person name="Wilson R.J."/>
            <person name="Serrano M.G."/>
            <person name="Buck G."/>
            <person name="Lee V."/>
            <person name="Wang Y."/>
            <person name="Carvalho R."/>
            <person name="Voegtly L."/>
            <person name="Shi R."/>
            <person name="Duckworth R."/>
            <person name="Johnson A."/>
            <person name="Loviza R."/>
            <person name="Walstead R."/>
            <person name="Shah Z."/>
            <person name="Kiflezghi M."/>
            <person name="Wade K."/>
            <person name="Ball S.L."/>
            <person name="Bradley K.W."/>
            <person name="Asai D.J."/>
            <person name="Bowman C.A."/>
            <person name="Russell D.A."/>
            <person name="Pope W.H."/>
            <person name="Jacobs-Sera D."/>
            <person name="Hendrix R.W."/>
            <person name="Hatfull G.F."/>
        </authorList>
    </citation>
    <scope>NUCLEOTIDE SEQUENCE [LARGE SCALE GENOMIC DNA]</scope>
    <source>
        <strain evidence="1 2">DSM 27648</strain>
    </source>
</reference>
<name>A0A0K1PM79_9BACT</name>
<dbReference type="Proteomes" id="UP000064967">
    <property type="component" value="Chromosome"/>
</dbReference>
<keyword evidence="2" id="KW-1185">Reference proteome</keyword>
<dbReference type="AlphaFoldDB" id="A0A0K1PM79"/>
<sequence>MATVVERQNALASQATNVDDAAKAMTNITRRRQVFIPSSYAFAPPTPSVDVGKKGA</sequence>
<evidence type="ECO:0000313" key="2">
    <source>
        <dbReference type="Proteomes" id="UP000064967"/>
    </source>
</evidence>
<proteinExistence type="predicted"/>
<dbReference type="EMBL" id="CP012333">
    <property type="protein sequence ID" value="AKU94506.1"/>
    <property type="molecule type" value="Genomic_DNA"/>
</dbReference>
<dbReference type="KEGG" id="llu:AKJ09_01170"/>
<organism evidence="1 2">
    <name type="scientific">Labilithrix luteola</name>
    <dbReference type="NCBI Taxonomy" id="1391654"/>
    <lineage>
        <taxon>Bacteria</taxon>
        <taxon>Pseudomonadati</taxon>
        <taxon>Myxococcota</taxon>
        <taxon>Polyangia</taxon>
        <taxon>Polyangiales</taxon>
        <taxon>Labilitrichaceae</taxon>
        <taxon>Labilithrix</taxon>
    </lineage>
</organism>
<protein>
    <submittedName>
        <fullName evidence="1">Uncharacterized protein</fullName>
    </submittedName>
</protein>
<gene>
    <name evidence="1" type="ORF">AKJ09_01170</name>
</gene>